<dbReference type="InterPro" id="IPR001680">
    <property type="entry name" value="WD40_rpt"/>
</dbReference>
<dbReference type="Pfam" id="PF00400">
    <property type="entry name" value="WD40"/>
    <property type="match status" value="3"/>
</dbReference>
<keyword evidence="6" id="KW-0539">Nucleus</keyword>
<comment type="subcellular location">
    <subcellularLocation>
        <location evidence="1">Nucleus</location>
    </subcellularLocation>
</comment>
<feature type="domain" description="Histone-binding protein RBBP4-like N-terminal" evidence="8">
    <location>
        <begin position="13"/>
        <end position="83"/>
    </location>
</feature>
<dbReference type="GO" id="GO:0005634">
    <property type="term" value="C:nucleus"/>
    <property type="evidence" value="ECO:0007669"/>
    <property type="project" value="UniProtKB-SubCell"/>
</dbReference>
<dbReference type="Pfam" id="PF12265">
    <property type="entry name" value="CAF1C_H4-bd"/>
    <property type="match status" value="1"/>
</dbReference>
<comment type="caution">
    <text evidence="9">The sequence shown here is derived from an EMBL/GenBank/DDBJ whole genome shotgun (WGS) entry which is preliminary data.</text>
</comment>
<dbReference type="PANTHER" id="PTHR22850">
    <property type="entry name" value="WD40 REPEAT FAMILY"/>
    <property type="match status" value="1"/>
</dbReference>
<gene>
    <name evidence="9" type="ORF">M8C21_017290</name>
</gene>
<organism evidence="9 10">
    <name type="scientific">Ambrosia artemisiifolia</name>
    <name type="common">Common ragweed</name>
    <dbReference type="NCBI Taxonomy" id="4212"/>
    <lineage>
        <taxon>Eukaryota</taxon>
        <taxon>Viridiplantae</taxon>
        <taxon>Streptophyta</taxon>
        <taxon>Embryophyta</taxon>
        <taxon>Tracheophyta</taxon>
        <taxon>Spermatophyta</taxon>
        <taxon>Magnoliopsida</taxon>
        <taxon>eudicotyledons</taxon>
        <taxon>Gunneridae</taxon>
        <taxon>Pentapetalae</taxon>
        <taxon>asterids</taxon>
        <taxon>campanulids</taxon>
        <taxon>Asterales</taxon>
        <taxon>Asteraceae</taxon>
        <taxon>Asteroideae</taxon>
        <taxon>Heliantheae alliance</taxon>
        <taxon>Heliantheae</taxon>
        <taxon>Ambrosia</taxon>
    </lineage>
</organism>
<evidence type="ECO:0000256" key="7">
    <source>
        <dbReference type="PROSITE-ProRule" id="PRU00221"/>
    </source>
</evidence>
<keyword evidence="4" id="KW-0677">Repeat</keyword>
<dbReference type="GO" id="GO:0006325">
    <property type="term" value="P:chromatin organization"/>
    <property type="evidence" value="ECO:0007669"/>
    <property type="project" value="UniProtKB-KW"/>
</dbReference>
<dbReference type="AlphaFoldDB" id="A0AAD5BJU1"/>
<dbReference type="InterPro" id="IPR050459">
    <property type="entry name" value="WD_repeat_RBAP46/RBAP48/MSI1"/>
</dbReference>
<name>A0AAD5BJU1_AMBAR</name>
<dbReference type="SMART" id="SM00320">
    <property type="entry name" value="WD40"/>
    <property type="match status" value="3"/>
</dbReference>
<dbReference type="InterPro" id="IPR022052">
    <property type="entry name" value="Histone-bd_RBBP4-like_N"/>
</dbReference>
<keyword evidence="3 7" id="KW-0853">WD repeat</keyword>
<accession>A0AAD5BJU1</accession>
<evidence type="ECO:0000313" key="9">
    <source>
        <dbReference type="EMBL" id="KAI7724447.1"/>
    </source>
</evidence>
<dbReference type="SUPFAM" id="SSF50978">
    <property type="entry name" value="WD40 repeat-like"/>
    <property type="match status" value="1"/>
</dbReference>
<evidence type="ECO:0000256" key="3">
    <source>
        <dbReference type="ARBA" id="ARBA00022574"/>
    </source>
</evidence>
<keyword evidence="5" id="KW-0156">Chromatin regulator</keyword>
<proteinExistence type="inferred from homology"/>
<keyword evidence="10" id="KW-1185">Reference proteome</keyword>
<dbReference type="InterPro" id="IPR015943">
    <property type="entry name" value="WD40/YVTN_repeat-like_dom_sf"/>
</dbReference>
<evidence type="ECO:0000256" key="2">
    <source>
        <dbReference type="ARBA" id="ARBA00009341"/>
    </source>
</evidence>
<evidence type="ECO:0000256" key="6">
    <source>
        <dbReference type="ARBA" id="ARBA00023242"/>
    </source>
</evidence>
<dbReference type="Proteomes" id="UP001206925">
    <property type="component" value="Unassembled WGS sequence"/>
</dbReference>
<dbReference type="Gene3D" id="2.130.10.10">
    <property type="entry name" value="YVTN repeat-like/Quinoprotein amine dehydrogenase"/>
    <property type="match status" value="2"/>
</dbReference>
<feature type="non-terminal residue" evidence="9">
    <location>
        <position position="318"/>
    </location>
</feature>
<dbReference type="PROSITE" id="PS00678">
    <property type="entry name" value="WD_REPEATS_1"/>
    <property type="match status" value="1"/>
</dbReference>
<evidence type="ECO:0000313" key="10">
    <source>
        <dbReference type="Proteomes" id="UP001206925"/>
    </source>
</evidence>
<evidence type="ECO:0000256" key="1">
    <source>
        <dbReference type="ARBA" id="ARBA00004123"/>
    </source>
</evidence>
<evidence type="ECO:0000256" key="5">
    <source>
        <dbReference type="ARBA" id="ARBA00022853"/>
    </source>
</evidence>
<evidence type="ECO:0000259" key="8">
    <source>
        <dbReference type="Pfam" id="PF12265"/>
    </source>
</evidence>
<dbReference type="EMBL" id="JAMZMK010012222">
    <property type="protein sequence ID" value="KAI7724447.1"/>
    <property type="molecule type" value="Genomic_DNA"/>
</dbReference>
<reference evidence="9" key="1">
    <citation type="submission" date="2022-06" db="EMBL/GenBank/DDBJ databases">
        <title>Uncovering the hologenomic basis of an extraordinary plant invasion.</title>
        <authorList>
            <person name="Bieker V.C."/>
            <person name="Martin M.D."/>
            <person name="Gilbert T."/>
            <person name="Hodgins K."/>
            <person name="Battlay P."/>
            <person name="Petersen B."/>
            <person name="Wilson J."/>
        </authorList>
    </citation>
    <scope>NUCLEOTIDE SEQUENCE</scope>
    <source>
        <strain evidence="9">AA19_3_7</strain>
        <tissue evidence="9">Leaf</tissue>
    </source>
</reference>
<protein>
    <recommendedName>
        <fullName evidence="8">Histone-binding protein RBBP4-like N-terminal domain-containing protein</fullName>
    </recommendedName>
</protein>
<sequence>EDNNGGEDYQVEEEFSVWRKNTPFLYDLVISHSLEWPSLTVQWLPSPPSLYPDGSFAVHKMILGTHTSDDCPNFLLVAETHLPVNPSSALETNLDHPKIPKVEVIQKIHVDGELMIWDLRTNKHEQAVVVHEKEVKQFLQTLGTVNYLSFNPFNEWVLATASSDTTVGLFDMRKLTSPLHVLSSHEEEVFQVEWDPNHETVLASSAGDRRLMVWDLNRYTYNIQTEFKILKIYEMKINTRAQNVLRSVVSSRIGDEQLEGEAEDGPPELLFSHGGHKAKISDFSWNKNEPWVISSVAEDNALQVWQMAESIYREDDDI</sequence>
<comment type="similarity">
    <text evidence="2">Belongs to the WD repeat RBAP46/RBAP48/MSI1 family.</text>
</comment>
<dbReference type="PROSITE" id="PS50294">
    <property type="entry name" value="WD_REPEATS_REGION"/>
    <property type="match status" value="1"/>
</dbReference>
<dbReference type="InterPro" id="IPR036322">
    <property type="entry name" value="WD40_repeat_dom_sf"/>
</dbReference>
<feature type="repeat" description="WD" evidence="7">
    <location>
        <begin position="182"/>
        <end position="217"/>
    </location>
</feature>
<dbReference type="InterPro" id="IPR019775">
    <property type="entry name" value="WD40_repeat_CS"/>
</dbReference>
<dbReference type="PROSITE" id="PS50082">
    <property type="entry name" value="WD_REPEATS_2"/>
    <property type="match status" value="1"/>
</dbReference>
<evidence type="ECO:0000256" key="4">
    <source>
        <dbReference type="ARBA" id="ARBA00022737"/>
    </source>
</evidence>